<feature type="transmembrane region" description="Helical" evidence="7">
    <location>
        <begin position="228"/>
        <end position="249"/>
    </location>
</feature>
<dbReference type="OrthoDB" id="199599at2759"/>
<feature type="region of interest" description="Disordered" evidence="6">
    <location>
        <begin position="109"/>
        <end position="138"/>
    </location>
</feature>
<reference evidence="9" key="1">
    <citation type="submission" date="2020-11" db="EMBL/GenBank/DDBJ databases">
        <authorList>
            <consortium name="DOE Joint Genome Institute"/>
            <person name="Ahrendt S."/>
            <person name="Riley R."/>
            <person name="Andreopoulos W."/>
            <person name="LaButti K."/>
            <person name="Pangilinan J."/>
            <person name="Ruiz-duenas F.J."/>
            <person name="Barrasa J.M."/>
            <person name="Sanchez-Garcia M."/>
            <person name="Camarero S."/>
            <person name="Miyauchi S."/>
            <person name="Serrano A."/>
            <person name="Linde D."/>
            <person name="Babiker R."/>
            <person name="Drula E."/>
            <person name="Ayuso-Fernandez I."/>
            <person name="Pacheco R."/>
            <person name="Padilla G."/>
            <person name="Ferreira P."/>
            <person name="Barriuso J."/>
            <person name="Kellner H."/>
            <person name="Castanera R."/>
            <person name="Alfaro M."/>
            <person name="Ramirez L."/>
            <person name="Pisabarro A.G."/>
            <person name="Kuo A."/>
            <person name="Tritt A."/>
            <person name="Lipzen A."/>
            <person name="He G."/>
            <person name="Yan M."/>
            <person name="Ng V."/>
            <person name="Cullen D."/>
            <person name="Martin F."/>
            <person name="Rosso M.-N."/>
            <person name="Henrissat B."/>
            <person name="Hibbett D."/>
            <person name="Martinez A.T."/>
            <person name="Grigoriev I.V."/>
        </authorList>
    </citation>
    <scope>NUCLEOTIDE SEQUENCE</scope>
    <source>
        <strain evidence="9">AH 44721</strain>
    </source>
</reference>
<keyword evidence="5 7" id="KW-0472">Membrane</keyword>
<feature type="transmembrane region" description="Helical" evidence="7">
    <location>
        <begin position="261"/>
        <end position="285"/>
    </location>
</feature>
<feature type="compositionally biased region" description="Basic and acidic residues" evidence="6">
    <location>
        <begin position="109"/>
        <end position="125"/>
    </location>
</feature>
<evidence type="ECO:0000313" key="9">
    <source>
        <dbReference type="EMBL" id="KAF8903118.1"/>
    </source>
</evidence>
<feature type="compositionally biased region" description="Low complexity" evidence="6">
    <location>
        <begin position="44"/>
        <end position="62"/>
    </location>
</feature>
<evidence type="ECO:0000256" key="2">
    <source>
        <dbReference type="ARBA" id="ARBA00022475"/>
    </source>
</evidence>
<protein>
    <recommendedName>
        <fullName evidence="8">DUF202 domain-containing protein</fullName>
    </recommendedName>
</protein>
<organism evidence="9 10">
    <name type="scientific">Gymnopilus junonius</name>
    <name type="common">Spectacular rustgill mushroom</name>
    <name type="synonym">Gymnopilus spectabilis subsp. junonius</name>
    <dbReference type="NCBI Taxonomy" id="109634"/>
    <lineage>
        <taxon>Eukaryota</taxon>
        <taxon>Fungi</taxon>
        <taxon>Dikarya</taxon>
        <taxon>Basidiomycota</taxon>
        <taxon>Agaricomycotina</taxon>
        <taxon>Agaricomycetes</taxon>
        <taxon>Agaricomycetidae</taxon>
        <taxon>Agaricales</taxon>
        <taxon>Agaricineae</taxon>
        <taxon>Hymenogastraceae</taxon>
        <taxon>Gymnopilus</taxon>
    </lineage>
</organism>
<evidence type="ECO:0000256" key="5">
    <source>
        <dbReference type="ARBA" id="ARBA00023136"/>
    </source>
</evidence>
<dbReference type="GO" id="GO:0005886">
    <property type="term" value="C:plasma membrane"/>
    <property type="evidence" value="ECO:0007669"/>
    <property type="project" value="UniProtKB-SubCell"/>
</dbReference>
<evidence type="ECO:0000256" key="1">
    <source>
        <dbReference type="ARBA" id="ARBA00004651"/>
    </source>
</evidence>
<dbReference type="PANTHER" id="PTHR34187:SF2">
    <property type="entry name" value="DUF202 DOMAIN-CONTAINING PROTEIN"/>
    <property type="match status" value="1"/>
</dbReference>
<dbReference type="Pfam" id="PF02656">
    <property type="entry name" value="DUF202"/>
    <property type="match status" value="1"/>
</dbReference>
<dbReference type="InterPro" id="IPR003807">
    <property type="entry name" value="DUF202"/>
</dbReference>
<feature type="compositionally biased region" description="Basic residues" evidence="6">
    <location>
        <begin position="126"/>
        <end position="138"/>
    </location>
</feature>
<evidence type="ECO:0000256" key="4">
    <source>
        <dbReference type="ARBA" id="ARBA00022989"/>
    </source>
</evidence>
<dbReference type="Proteomes" id="UP000724874">
    <property type="component" value="Unassembled WGS sequence"/>
</dbReference>
<evidence type="ECO:0000256" key="3">
    <source>
        <dbReference type="ARBA" id="ARBA00022692"/>
    </source>
</evidence>
<evidence type="ECO:0000259" key="8">
    <source>
        <dbReference type="Pfam" id="PF02656"/>
    </source>
</evidence>
<feature type="region of interest" description="Disordered" evidence="6">
    <location>
        <begin position="1"/>
        <end position="87"/>
    </location>
</feature>
<keyword evidence="2" id="KW-1003">Cell membrane</keyword>
<evidence type="ECO:0000313" key="10">
    <source>
        <dbReference type="Proteomes" id="UP000724874"/>
    </source>
</evidence>
<dbReference type="EMBL" id="JADNYJ010000032">
    <property type="protein sequence ID" value="KAF8903118.1"/>
    <property type="molecule type" value="Genomic_DNA"/>
</dbReference>
<name>A0A9P5TNE9_GYMJU</name>
<comment type="caution">
    <text evidence="9">The sequence shown here is derived from an EMBL/GenBank/DDBJ whole genome shotgun (WGS) entry which is preliminary data.</text>
</comment>
<sequence length="291" mass="31578">MSSLLRSVFSGSLRPESDALPEFQADERGERSTSQVNETPFPSPVDSHSPMHSSSRLSLSTPNARRQQGEHGVTGMNPPLMSPSGSRPEIEFAEDVMTDVSNALEKAALKEAQKRESQSEPEPLHNGKRTRRGKRSKHFPGIHFKVPRLPSRLERLNPSLVLENSGSVARDHLASERTFLAYVRTSLALASMGVAIVQLFTIADLASAGSDTKPPAASKKVQRFARPLGVTTVILGLVVLFIAVFRYFIIQRALPDKMFPVARFSIAFLSFALGAVVVVIFAALLSGGSSS</sequence>
<evidence type="ECO:0000256" key="7">
    <source>
        <dbReference type="SAM" id="Phobius"/>
    </source>
</evidence>
<keyword evidence="3 7" id="KW-0812">Transmembrane</keyword>
<feature type="transmembrane region" description="Helical" evidence="7">
    <location>
        <begin position="187"/>
        <end position="208"/>
    </location>
</feature>
<proteinExistence type="predicted"/>
<comment type="subcellular location">
    <subcellularLocation>
        <location evidence="1">Cell membrane</location>
        <topology evidence="1">Multi-pass membrane protein</topology>
    </subcellularLocation>
</comment>
<dbReference type="AlphaFoldDB" id="A0A9P5TNE9"/>
<gene>
    <name evidence="9" type="ORF">CPB84DRAFT_1774867</name>
</gene>
<dbReference type="PANTHER" id="PTHR34187">
    <property type="entry name" value="FGR18P"/>
    <property type="match status" value="1"/>
</dbReference>
<evidence type="ECO:0000256" key="6">
    <source>
        <dbReference type="SAM" id="MobiDB-lite"/>
    </source>
</evidence>
<feature type="domain" description="DUF202" evidence="8">
    <location>
        <begin position="170"/>
        <end position="252"/>
    </location>
</feature>
<accession>A0A9P5TNE9</accession>
<keyword evidence="4 7" id="KW-1133">Transmembrane helix</keyword>
<keyword evidence="10" id="KW-1185">Reference proteome</keyword>
<dbReference type="InterPro" id="IPR052053">
    <property type="entry name" value="IM_YidH-like"/>
</dbReference>